<dbReference type="AlphaFoldDB" id="A0A0U9H5M6"/>
<dbReference type="Pfam" id="PF03413">
    <property type="entry name" value="PepSY"/>
    <property type="match status" value="2"/>
</dbReference>
<reference evidence="3" key="1">
    <citation type="submission" date="2015-07" db="EMBL/GenBank/DDBJ databases">
        <title>Draft Genome Sequence of Oceanobacillus picturae Heshi-B3 that Was Isolated from Fermented Rice Bran with Aging Salted Mackerel, Which Was Named Heshiko as Traditional Fermented Seafood in Japan.</title>
        <authorList>
            <person name="Akuzawa S."/>
            <person name="Nakagawa J."/>
            <person name="Kanekatsu T."/>
            <person name="Kanesaki Y."/>
            <person name="Suzuki T."/>
        </authorList>
    </citation>
    <scope>NUCLEOTIDE SEQUENCE [LARGE SCALE GENOMIC DNA]</scope>
    <source>
        <strain evidence="3">Heshi-B3</strain>
    </source>
</reference>
<gene>
    <name evidence="2" type="ORF">OPHB3_1728</name>
</gene>
<dbReference type="Proteomes" id="UP000052946">
    <property type="component" value="Unassembled WGS sequence"/>
</dbReference>
<reference evidence="2 3" key="2">
    <citation type="journal article" date="2016" name="Genome Announc.">
        <title>Draft Genome Sequence of Oceanobacillus picturae Heshi-B3, Isolated from Fermented Rice Bran in a Traditional Japanese Seafood Dish.</title>
        <authorList>
            <person name="Akuzawa S."/>
            <person name="Nagaoka J."/>
            <person name="Kanekatsu M."/>
            <person name="Kanesaki Y."/>
            <person name="Suzuki T."/>
        </authorList>
    </citation>
    <scope>NUCLEOTIDE SEQUENCE [LARGE SCALE GENOMIC DNA]</scope>
    <source>
        <strain evidence="2 3">Heshi-B3</strain>
    </source>
</reference>
<proteinExistence type="predicted"/>
<feature type="domain" description="PepSY" evidence="1">
    <location>
        <begin position="35"/>
        <end position="91"/>
    </location>
</feature>
<sequence>MMNKKLGLIIGSMVGATVLGFGVYHSSADAKDTKLNTDSIQQMVSEQYPGTITELELDKEGTKKVYEVEVRDGDTETDLKLDADTGEVLKEKSEVIDADDDFDDNEKENTVAKTDDLISEKKATDIAKKEFDGEVREVELDEDDGRAVYELELVKDKKEADFDIDAVTGEILEMDIDTEDDDD</sequence>
<accession>A0A0U9H5M6</accession>
<dbReference type="RefSeq" id="WP_081779445.1">
    <property type="nucleotide sequence ID" value="NZ_BBXV01000021.1"/>
</dbReference>
<protein>
    <submittedName>
        <fullName evidence="2">Peptidase propeptide and YPEB domain protein</fullName>
    </submittedName>
</protein>
<evidence type="ECO:0000313" key="3">
    <source>
        <dbReference type="Proteomes" id="UP000052946"/>
    </source>
</evidence>
<comment type="caution">
    <text evidence="2">The sequence shown here is derived from an EMBL/GenBank/DDBJ whole genome shotgun (WGS) entry which is preliminary data.</text>
</comment>
<dbReference type="Gene3D" id="3.10.450.40">
    <property type="match status" value="2"/>
</dbReference>
<organism evidence="2 3">
    <name type="scientific">Oceanobacillus picturae</name>
    <dbReference type="NCBI Taxonomy" id="171693"/>
    <lineage>
        <taxon>Bacteria</taxon>
        <taxon>Bacillati</taxon>
        <taxon>Bacillota</taxon>
        <taxon>Bacilli</taxon>
        <taxon>Bacillales</taxon>
        <taxon>Bacillaceae</taxon>
        <taxon>Oceanobacillus</taxon>
    </lineage>
</organism>
<dbReference type="EMBL" id="BBXV01000021">
    <property type="protein sequence ID" value="GAQ17791.1"/>
    <property type="molecule type" value="Genomic_DNA"/>
</dbReference>
<feature type="domain" description="PepSY" evidence="1">
    <location>
        <begin position="118"/>
        <end position="174"/>
    </location>
</feature>
<evidence type="ECO:0000259" key="1">
    <source>
        <dbReference type="Pfam" id="PF03413"/>
    </source>
</evidence>
<name>A0A0U9H5M6_9BACI</name>
<dbReference type="InterPro" id="IPR025711">
    <property type="entry name" value="PepSY"/>
</dbReference>
<evidence type="ECO:0000313" key="2">
    <source>
        <dbReference type="EMBL" id="GAQ17791.1"/>
    </source>
</evidence>